<evidence type="ECO:0000256" key="9">
    <source>
        <dbReference type="ARBA" id="ARBA00023136"/>
    </source>
</evidence>
<dbReference type="InterPro" id="IPR023395">
    <property type="entry name" value="MCP_dom_sf"/>
</dbReference>
<name>A0A9N9TXJ9_PHYSR</name>
<comment type="subcellular location">
    <subcellularLocation>
        <location evidence="1">Mitochondrion inner membrane</location>
        <topology evidence="1">Multi-pass membrane protein</topology>
    </subcellularLocation>
</comment>
<keyword evidence="9" id="KW-0472">Membrane</keyword>
<evidence type="ECO:0000256" key="5">
    <source>
        <dbReference type="ARBA" id="ARBA00022737"/>
    </source>
</evidence>
<accession>A0A9N9TXJ9</accession>
<keyword evidence="5" id="KW-0677">Repeat</keyword>
<evidence type="ECO:0000256" key="4">
    <source>
        <dbReference type="ARBA" id="ARBA00022692"/>
    </source>
</evidence>
<protein>
    <recommendedName>
        <fullName evidence="12">Mitochondrial carrier protein</fullName>
    </recommendedName>
</protein>
<dbReference type="AlphaFoldDB" id="A0A9N9TXJ9"/>
<dbReference type="PANTHER" id="PTHR45928:SF1">
    <property type="entry name" value="RE38146P"/>
    <property type="match status" value="1"/>
</dbReference>
<evidence type="ECO:0000313" key="11">
    <source>
        <dbReference type="Proteomes" id="UP001153712"/>
    </source>
</evidence>
<dbReference type="SUPFAM" id="SSF103506">
    <property type="entry name" value="Mitochondrial carrier"/>
    <property type="match status" value="1"/>
</dbReference>
<dbReference type="GO" id="GO:0005743">
    <property type="term" value="C:mitochondrial inner membrane"/>
    <property type="evidence" value="ECO:0007669"/>
    <property type="project" value="UniProtKB-SubCell"/>
</dbReference>
<evidence type="ECO:0000256" key="2">
    <source>
        <dbReference type="ARBA" id="ARBA00006375"/>
    </source>
</evidence>
<dbReference type="InterPro" id="IPR051508">
    <property type="entry name" value="Mito_Carrier_Antiporter"/>
</dbReference>
<keyword evidence="11" id="KW-1185">Reference proteome</keyword>
<dbReference type="InterPro" id="IPR018108">
    <property type="entry name" value="MCP_transmembrane"/>
</dbReference>
<keyword evidence="6" id="KW-0999">Mitochondrion inner membrane</keyword>
<dbReference type="Gene3D" id="1.50.40.10">
    <property type="entry name" value="Mitochondrial carrier domain"/>
    <property type="match status" value="1"/>
</dbReference>
<organism evidence="10 11">
    <name type="scientific">Phyllotreta striolata</name>
    <name type="common">Striped flea beetle</name>
    <name type="synonym">Crioceris striolata</name>
    <dbReference type="NCBI Taxonomy" id="444603"/>
    <lineage>
        <taxon>Eukaryota</taxon>
        <taxon>Metazoa</taxon>
        <taxon>Ecdysozoa</taxon>
        <taxon>Arthropoda</taxon>
        <taxon>Hexapoda</taxon>
        <taxon>Insecta</taxon>
        <taxon>Pterygota</taxon>
        <taxon>Neoptera</taxon>
        <taxon>Endopterygota</taxon>
        <taxon>Coleoptera</taxon>
        <taxon>Polyphaga</taxon>
        <taxon>Cucujiformia</taxon>
        <taxon>Chrysomeloidea</taxon>
        <taxon>Chrysomelidae</taxon>
        <taxon>Galerucinae</taxon>
        <taxon>Alticini</taxon>
        <taxon>Phyllotreta</taxon>
    </lineage>
</organism>
<gene>
    <name evidence="10" type="ORF">PHYEVI_LOCUS11649</name>
</gene>
<proteinExistence type="inferred from homology"/>
<dbReference type="PANTHER" id="PTHR45928">
    <property type="entry name" value="RE38146P"/>
    <property type="match status" value="1"/>
</dbReference>
<keyword evidence="4" id="KW-0812">Transmembrane</keyword>
<evidence type="ECO:0008006" key="12">
    <source>
        <dbReference type="Google" id="ProtNLM"/>
    </source>
</evidence>
<reference evidence="10" key="1">
    <citation type="submission" date="2022-01" db="EMBL/GenBank/DDBJ databases">
        <authorList>
            <person name="King R."/>
        </authorList>
    </citation>
    <scope>NUCLEOTIDE SEQUENCE</scope>
</reference>
<evidence type="ECO:0000256" key="1">
    <source>
        <dbReference type="ARBA" id="ARBA00004448"/>
    </source>
</evidence>
<evidence type="ECO:0000256" key="8">
    <source>
        <dbReference type="ARBA" id="ARBA00023128"/>
    </source>
</evidence>
<keyword evidence="8" id="KW-0496">Mitochondrion</keyword>
<dbReference type="Pfam" id="PF00153">
    <property type="entry name" value="Mito_carr"/>
    <property type="match status" value="3"/>
</dbReference>
<evidence type="ECO:0000256" key="6">
    <source>
        <dbReference type="ARBA" id="ARBA00022792"/>
    </source>
</evidence>
<dbReference type="EMBL" id="OU900102">
    <property type="protein sequence ID" value="CAG9865414.1"/>
    <property type="molecule type" value="Genomic_DNA"/>
</dbReference>
<dbReference type="OrthoDB" id="6703404at2759"/>
<keyword evidence="3" id="KW-0813">Transport</keyword>
<dbReference type="Proteomes" id="UP001153712">
    <property type="component" value="Chromosome 9"/>
</dbReference>
<evidence type="ECO:0000256" key="7">
    <source>
        <dbReference type="ARBA" id="ARBA00022989"/>
    </source>
</evidence>
<evidence type="ECO:0000256" key="3">
    <source>
        <dbReference type="ARBA" id="ARBA00022448"/>
    </source>
</evidence>
<evidence type="ECO:0000313" key="10">
    <source>
        <dbReference type="EMBL" id="CAG9865414.1"/>
    </source>
</evidence>
<sequence length="309" mass="34131">MDFVIGGLAAGGASIFSNPFDVMKTRMQLQGELKARGHHQVIYRNALHAGYLIAKNEGFRGLQKGLGTALMMHFVRNSTRLGLYQWFHKNGYLTDDNGKTIFYKSAVVSAATGAAGAFLGSPLFLIKTQLQSQAAEQISVGTQHRHKGLYAAFRTIHDKEGIVGLWRGGVATCMRAVVGSSAQLTSFAISKDVLREYDVFLRYPIVGSFVASFIGGIFQCLMMNPFDLVSIRLYNQGVDKNGKGVLYNGIVDAFIKIGRKEGFRGFYKGVTASYLRLAPHGTLCLVFWDILKGFQEKYFDRSKRSLHAS</sequence>
<comment type="similarity">
    <text evidence="2">Belongs to the mitochondrial carrier (TC 2.A.29) family.</text>
</comment>
<keyword evidence="7" id="KW-1133">Transmembrane helix</keyword>